<evidence type="ECO:0000313" key="1">
    <source>
        <dbReference type="EMBL" id="EKC20646.1"/>
    </source>
</evidence>
<sequence length="67" mass="7604">MVETATVNELKEDAGKLTPNGDARVEEVEVLVLPEIPNIYTPAEELTSYARHLWKWTLDLAAEFEDM</sequence>
<accession>K1QGG0</accession>
<reference evidence="1" key="1">
    <citation type="journal article" date="2012" name="Nature">
        <title>The oyster genome reveals stress adaptation and complexity of shell formation.</title>
        <authorList>
            <person name="Zhang G."/>
            <person name="Fang X."/>
            <person name="Guo X."/>
            <person name="Li L."/>
            <person name="Luo R."/>
            <person name="Xu F."/>
            <person name="Yang P."/>
            <person name="Zhang L."/>
            <person name="Wang X."/>
            <person name="Qi H."/>
            <person name="Xiong Z."/>
            <person name="Que H."/>
            <person name="Xie Y."/>
            <person name="Holland P.W."/>
            <person name="Paps J."/>
            <person name="Zhu Y."/>
            <person name="Wu F."/>
            <person name="Chen Y."/>
            <person name="Wang J."/>
            <person name="Peng C."/>
            <person name="Meng J."/>
            <person name="Yang L."/>
            <person name="Liu J."/>
            <person name="Wen B."/>
            <person name="Zhang N."/>
            <person name="Huang Z."/>
            <person name="Zhu Q."/>
            <person name="Feng Y."/>
            <person name="Mount A."/>
            <person name="Hedgecock D."/>
            <person name="Xu Z."/>
            <person name="Liu Y."/>
            <person name="Domazet-Loso T."/>
            <person name="Du Y."/>
            <person name="Sun X."/>
            <person name="Zhang S."/>
            <person name="Liu B."/>
            <person name="Cheng P."/>
            <person name="Jiang X."/>
            <person name="Li J."/>
            <person name="Fan D."/>
            <person name="Wang W."/>
            <person name="Fu W."/>
            <person name="Wang T."/>
            <person name="Wang B."/>
            <person name="Zhang J."/>
            <person name="Peng Z."/>
            <person name="Li Y."/>
            <person name="Li N."/>
            <person name="Wang J."/>
            <person name="Chen M."/>
            <person name="He Y."/>
            <person name="Tan F."/>
            <person name="Song X."/>
            <person name="Zheng Q."/>
            <person name="Huang R."/>
            <person name="Yang H."/>
            <person name="Du X."/>
            <person name="Chen L."/>
            <person name="Yang M."/>
            <person name="Gaffney P.M."/>
            <person name="Wang S."/>
            <person name="Luo L."/>
            <person name="She Z."/>
            <person name="Ming Y."/>
            <person name="Huang W."/>
            <person name="Zhang S."/>
            <person name="Huang B."/>
            <person name="Zhang Y."/>
            <person name="Qu T."/>
            <person name="Ni P."/>
            <person name="Miao G."/>
            <person name="Wang J."/>
            <person name="Wang Q."/>
            <person name="Steinberg C.E."/>
            <person name="Wang H."/>
            <person name="Li N."/>
            <person name="Qian L."/>
            <person name="Zhang G."/>
            <person name="Li Y."/>
            <person name="Yang H."/>
            <person name="Liu X."/>
            <person name="Wang J."/>
            <person name="Yin Y."/>
            <person name="Wang J."/>
        </authorList>
    </citation>
    <scope>NUCLEOTIDE SEQUENCE [LARGE SCALE GENOMIC DNA]</scope>
    <source>
        <strain evidence="1">05x7-T-G4-1.051#20</strain>
    </source>
</reference>
<gene>
    <name evidence="1" type="ORF">CGI_10005711</name>
</gene>
<name>K1QGG0_MAGGI</name>
<dbReference type="AlphaFoldDB" id="K1QGG0"/>
<dbReference type="InParanoid" id="K1QGG0"/>
<proteinExistence type="predicted"/>
<dbReference type="HOGENOM" id="CLU_2814930_0_0_1"/>
<organism evidence="1">
    <name type="scientific">Magallana gigas</name>
    <name type="common">Pacific oyster</name>
    <name type="synonym">Crassostrea gigas</name>
    <dbReference type="NCBI Taxonomy" id="29159"/>
    <lineage>
        <taxon>Eukaryota</taxon>
        <taxon>Metazoa</taxon>
        <taxon>Spiralia</taxon>
        <taxon>Lophotrochozoa</taxon>
        <taxon>Mollusca</taxon>
        <taxon>Bivalvia</taxon>
        <taxon>Autobranchia</taxon>
        <taxon>Pteriomorphia</taxon>
        <taxon>Ostreida</taxon>
        <taxon>Ostreoidea</taxon>
        <taxon>Ostreidae</taxon>
        <taxon>Magallana</taxon>
    </lineage>
</organism>
<dbReference type="EMBL" id="JH817893">
    <property type="protein sequence ID" value="EKC20646.1"/>
    <property type="molecule type" value="Genomic_DNA"/>
</dbReference>
<protein>
    <submittedName>
        <fullName evidence="1">Uncharacterized protein</fullName>
    </submittedName>
</protein>